<feature type="signal peptide" evidence="1">
    <location>
        <begin position="1"/>
        <end position="23"/>
    </location>
</feature>
<reference evidence="3" key="1">
    <citation type="journal article" date="2023" name="Arch. Microbiol.">
        <title>Desulfoferula mesophilus gen. nov. sp. nov., a mesophilic sulfate-reducing bacterium isolated from a brackish lake sediment.</title>
        <authorList>
            <person name="Watanabe T."/>
            <person name="Yabe T."/>
            <person name="Tsuji J.M."/>
            <person name="Fukui M."/>
        </authorList>
    </citation>
    <scope>NUCLEOTIDE SEQUENCE [LARGE SCALE GENOMIC DNA]</scope>
    <source>
        <strain evidence="3">12FAK</strain>
    </source>
</reference>
<dbReference type="RefSeq" id="WP_338602202.1">
    <property type="nucleotide sequence ID" value="NZ_AP028679.1"/>
</dbReference>
<dbReference type="Proteomes" id="UP001366166">
    <property type="component" value="Chromosome"/>
</dbReference>
<organism evidence="2 3">
    <name type="scientific">Desulfoferula mesophila</name>
    <dbReference type="NCBI Taxonomy" id="3058419"/>
    <lineage>
        <taxon>Bacteria</taxon>
        <taxon>Pseudomonadati</taxon>
        <taxon>Thermodesulfobacteriota</taxon>
        <taxon>Desulfarculia</taxon>
        <taxon>Desulfarculales</taxon>
        <taxon>Desulfarculaceae</taxon>
        <taxon>Desulfoferula</taxon>
    </lineage>
</organism>
<dbReference type="SUPFAM" id="SSF56935">
    <property type="entry name" value="Porins"/>
    <property type="match status" value="1"/>
</dbReference>
<keyword evidence="3" id="KW-1185">Reference proteome</keyword>
<evidence type="ECO:0000256" key="1">
    <source>
        <dbReference type="SAM" id="SignalP"/>
    </source>
</evidence>
<protein>
    <recommendedName>
        <fullName evidence="4">Porin</fullName>
    </recommendedName>
</protein>
<dbReference type="InterPro" id="IPR023614">
    <property type="entry name" value="Porin_dom_sf"/>
</dbReference>
<proteinExistence type="predicted"/>
<evidence type="ECO:0008006" key="4">
    <source>
        <dbReference type="Google" id="ProtNLM"/>
    </source>
</evidence>
<evidence type="ECO:0000313" key="2">
    <source>
        <dbReference type="EMBL" id="BEQ16416.1"/>
    </source>
</evidence>
<dbReference type="EMBL" id="AP028679">
    <property type="protein sequence ID" value="BEQ16416.1"/>
    <property type="molecule type" value="Genomic_DNA"/>
</dbReference>
<name>A0AAU9F0D0_9BACT</name>
<feature type="chain" id="PRO_5043773368" description="Porin" evidence="1">
    <location>
        <begin position="24"/>
        <end position="386"/>
    </location>
</feature>
<sequence>MKKLLIIAVAVMAIFAMSVPAMAAGPSPSSYTFEMAARMLTDIGWDQQSAEQTRNGQTSVGSWFVNMPGHSYLQARFYSVDKNVGGRVELGLRSYNGSATTSLRYAYGYWRVGNCRILAGQTDNWFGSLAYHVRQYVGLNESAHLLLFGWGFLWPGRVPQVQFTYNTEQWGVQFALEQPSSASDTFWEGTIIPAATQDFYYQVPRMSLTFMFKFGGFMTHPGVMWSQHQYEQGDNLGFGENWDTWAFVLPIKYTAGAFTLKFQGHYGQNFWGEIPFYTADTTAPTVNASGEVEDTIIYGGVLAGEYTIGKIMITGGFGYENFQNDQWSVNGDDTISRWGAFIAVPYQFTKNFGVHPEFSYYDYDNNSNGTDAGNEWLLGVQFRFIF</sequence>
<gene>
    <name evidence="2" type="ORF">FAK_34820</name>
</gene>
<accession>A0AAU9F0D0</accession>
<dbReference type="KEGG" id="dmp:FAK_34820"/>
<keyword evidence="1" id="KW-0732">Signal</keyword>
<dbReference type="AlphaFoldDB" id="A0AAU9F0D0"/>
<evidence type="ECO:0000313" key="3">
    <source>
        <dbReference type="Proteomes" id="UP001366166"/>
    </source>
</evidence>
<dbReference type="Gene3D" id="2.40.160.10">
    <property type="entry name" value="Porin"/>
    <property type="match status" value="1"/>
</dbReference>